<proteinExistence type="predicted"/>
<keyword evidence="2" id="KW-1185">Reference proteome</keyword>
<protein>
    <submittedName>
        <fullName evidence="1">Uncharacterized protein</fullName>
    </submittedName>
</protein>
<sequence length="375" mass="42207">MDECCSKWGWLLDSDCMFQVVGRSLKIRVEFECRLSPGIRRRVEIFKQGTVLELQNQKGIAGSSDSLKERVKRIENFLGTISGDEIECVVTQMEDLNAKMVEIERVFRELKASIEKKVTNVLGDMDGLGEAIAGKLKSVKNEQGGKRHLANKPVNKGKEIKVVLDGAKGKEYKDKKKFSGYFFANDLTIDGGVDEGNNLQASPMVLLNSLRFIPPKDPLGEDAIEQPVIGVIEVFVDMFAMEPSKISIDAFLVHGNMLIEAIENIESNWDLNYGLEEMQFAALAHYLGTLKIYLLDRKFVSRTCVLHSHMYSTGTIRDDFGIYLDVLDEFNFKLAYMSMRHRDFEELFDELMANATQSVSSALDPSESESEDEPG</sequence>
<dbReference type="AlphaFoldDB" id="A0A314V0D0"/>
<dbReference type="Proteomes" id="UP000250321">
    <property type="component" value="Unassembled WGS sequence"/>
</dbReference>
<name>A0A314V0D0_PRUYE</name>
<accession>A0A314V0D0</accession>
<evidence type="ECO:0000313" key="1">
    <source>
        <dbReference type="EMBL" id="PQM43265.1"/>
    </source>
</evidence>
<gene>
    <name evidence="1" type="ORF">Pyn_40420</name>
</gene>
<organism evidence="1 2">
    <name type="scientific">Prunus yedoensis var. nudiflora</name>
    <dbReference type="NCBI Taxonomy" id="2094558"/>
    <lineage>
        <taxon>Eukaryota</taxon>
        <taxon>Viridiplantae</taxon>
        <taxon>Streptophyta</taxon>
        <taxon>Embryophyta</taxon>
        <taxon>Tracheophyta</taxon>
        <taxon>Spermatophyta</taxon>
        <taxon>Magnoliopsida</taxon>
        <taxon>eudicotyledons</taxon>
        <taxon>Gunneridae</taxon>
        <taxon>Pentapetalae</taxon>
        <taxon>rosids</taxon>
        <taxon>fabids</taxon>
        <taxon>Rosales</taxon>
        <taxon>Rosaceae</taxon>
        <taxon>Amygdaloideae</taxon>
        <taxon>Amygdaleae</taxon>
        <taxon>Prunus</taxon>
    </lineage>
</organism>
<dbReference type="OrthoDB" id="1939491at2759"/>
<comment type="caution">
    <text evidence="1">The sequence shown here is derived from an EMBL/GenBank/DDBJ whole genome shotgun (WGS) entry which is preliminary data.</text>
</comment>
<reference evidence="1 2" key="1">
    <citation type="submission" date="2018-02" db="EMBL/GenBank/DDBJ databases">
        <title>Draft genome of wild Prunus yedoensis var. nudiflora.</title>
        <authorList>
            <person name="Baek S."/>
            <person name="Kim J.-H."/>
            <person name="Choi K."/>
            <person name="Kim G.-B."/>
            <person name="Cho A."/>
            <person name="Jang H."/>
            <person name="Shin C.-H."/>
            <person name="Yu H.-J."/>
            <person name="Mun J.-H."/>
        </authorList>
    </citation>
    <scope>NUCLEOTIDE SEQUENCE [LARGE SCALE GENOMIC DNA]</scope>
    <source>
        <strain evidence="2">cv. Jeju island</strain>
        <tissue evidence="1">Leaf</tissue>
    </source>
</reference>
<dbReference type="EMBL" id="PJQY01002700">
    <property type="protein sequence ID" value="PQM43265.1"/>
    <property type="molecule type" value="Genomic_DNA"/>
</dbReference>
<evidence type="ECO:0000313" key="2">
    <source>
        <dbReference type="Proteomes" id="UP000250321"/>
    </source>
</evidence>